<sequence length="38" mass="4307">MITSAHKPFNLLIAPAGRPRTKIPELPLIKKENRNNIN</sequence>
<dbReference type="Proteomes" id="UP000605970">
    <property type="component" value="Unassembled WGS sequence"/>
</dbReference>
<comment type="caution">
    <text evidence="1">The sequence shown here is derived from an EMBL/GenBank/DDBJ whole genome shotgun (WGS) entry which is preliminary data.</text>
</comment>
<organism evidence="1 2">
    <name type="scientific">Meloidogyne graminicola</name>
    <dbReference type="NCBI Taxonomy" id="189291"/>
    <lineage>
        <taxon>Eukaryota</taxon>
        <taxon>Metazoa</taxon>
        <taxon>Ecdysozoa</taxon>
        <taxon>Nematoda</taxon>
        <taxon>Chromadorea</taxon>
        <taxon>Rhabditida</taxon>
        <taxon>Tylenchina</taxon>
        <taxon>Tylenchomorpha</taxon>
        <taxon>Tylenchoidea</taxon>
        <taxon>Meloidogynidae</taxon>
        <taxon>Meloidogyninae</taxon>
        <taxon>Meloidogyne</taxon>
    </lineage>
</organism>
<gene>
    <name evidence="1" type="ORF">Mgra_00005403</name>
</gene>
<evidence type="ECO:0000313" key="1">
    <source>
        <dbReference type="EMBL" id="KAF7635122.1"/>
    </source>
</evidence>
<accession>A0A8S9ZPI9</accession>
<protein>
    <submittedName>
        <fullName evidence="1">Uncharacterized protein</fullName>
    </submittedName>
</protein>
<dbReference type="EMBL" id="JABEBT010000046">
    <property type="protein sequence ID" value="KAF7635122.1"/>
    <property type="molecule type" value="Genomic_DNA"/>
</dbReference>
<reference evidence="1" key="1">
    <citation type="journal article" date="2020" name="Ecol. Evol.">
        <title>Genome structure and content of the rice root-knot nematode (Meloidogyne graminicola).</title>
        <authorList>
            <person name="Phan N.T."/>
            <person name="Danchin E.G.J."/>
            <person name="Klopp C."/>
            <person name="Perfus-Barbeoch L."/>
            <person name="Kozlowski D.K."/>
            <person name="Koutsovoulos G.D."/>
            <person name="Lopez-Roques C."/>
            <person name="Bouchez O."/>
            <person name="Zahm M."/>
            <person name="Besnard G."/>
            <person name="Bellafiore S."/>
        </authorList>
    </citation>
    <scope>NUCLEOTIDE SEQUENCE</scope>
    <source>
        <strain evidence="1">VN-18</strain>
    </source>
</reference>
<keyword evidence="2" id="KW-1185">Reference proteome</keyword>
<evidence type="ECO:0000313" key="2">
    <source>
        <dbReference type="Proteomes" id="UP000605970"/>
    </source>
</evidence>
<name>A0A8S9ZPI9_9BILA</name>
<proteinExistence type="predicted"/>
<dbReference type="AlphaFoldDB" id="A0A8S9ZPI9"/>